<keyword evidence="1" id="KW-0732">Signal</keyword>
<evidence type="ECO:0000313" key="2">
    <source>
        <dbReference type="EMBL" id="SFJ81738.1"/>
    </source>
</evidence>
<dbReference type="AlphaFoldDB" id="A0A1I3UDZ4"/>
<gene>
    <name evidence="2" type="ORF">SAMN04487893_11762</name>
</gene>
<protein>
    <recommendedName>
        <fullName evidence="4">Secreted protein</fullName>
    </recommendedName>
</protein>
<dbReference type="Proteomes" id="UP000243887">
    <property type="component" value="Unassembled WGS sequence"/>
</dbReference>
<feature type="signal peptide" evidence="1">
    <location>
        <begin position="1"/>
        <end position="20"/>
    </location>
</feature>
<dbReference type="EMBL" id="FORU01000017">
    <property type="protein sequence ID" value="SFJ81738.1"/>
    <property type="molecule type" value="Genomic_DNA"/>
</dbReference>
<feature type="chain" id="PRO_5017175605" description="Secreted protein" evidence="1">
    <location>
        <begin position="21"/>
        <end position="189"/>
    </location>
</feature>
<evidence type="ECO:0000313" key="3">
    <source>
        <dbReference type="Proteomes" id="UP000243887"/>
    </source>
</evidence>
<evidence type="ECO:0008006" key="4">
    <source>
        <dbReference type="Google" id="ProtNLM"/>
    </source>
</evidence>
<evidence type="ECO:0000256" key="1">
    <source>
        <dbReference type="SAM" id="SignalP"/>
    </source>
</evidence>
<dbReference type="RefSeq" id="WP_090681018.1">
    <property type="nucleotide sequence ID" value="NZ_FORU01000017.1"/>
</dbReference>
<dbReference type="OrthoDB" id="1524207at2"/>
<name>A0A1I3UDZ4_9FLAO</name>
<accession>A0A1I3UDZ4</accession>
<reference evidence="3" key="1">
    <citation type="submission" date="2016-10" db="EMBL/GenBank/DDBJ databases">
        <authorList>
            <person name="Varghese N."/>
            <person name="Submissions S."/>
        </authorList>
    </citation>
    <scope>NUCLEOTIDE SEQUENCE [LARGE SCALE GENOMIC DNA]</scope>
    <source>
        <strain evidence="3">DSM 26542</strain>
    </source>
</reference>
<keyword evidence="3" id="KW-1185">Reference proteome</keyword>
<sequence>MYKSIFTAILGFCFTFTSFAQDSNNNPQQFLDNLAKHCGNAYLGKITSTPAPADFDGKELIMHVISCEEGQVKIPFYVGDDLSRTWIFTIKDNRIELKHDHRLENGSPDKDTFYGGTTNNTGFTDFQVFPADQETTDLIPAAAANVWWVTISDTTYTYNLKRIGRDGEFNVSFDLSKPIKTDKKPWGTK</sequence>
<dbReference type="STRING" id="1150112.SAMN04487893_11762"/>
<proteinExistence type="predicted"/>
<organism evidence="2 3">
    <name type="scientific">Myroides guanonis</name>
    <dbReference type="NCBI Taxonomy" id="1150112"/>
    <lineage>
        <taxon>Bacteria</taxon>
        <taxon>Pseudomonadati</taxon>
        <taxon>Bacteroidota</taxon>
        <taxon>Flavobacteriia</taxon>
        <taxon>Flavobacteriales</taxon>
        <taxon>Flavobacteriaceae</taxon>
        <taxon>Myroides</taxon>
    </lineage>
</organism>